<dbReference type="Pfam" id="PF03641">
    <property type="entry name" value="Lysine_decarbox"/>
    <property type="match status" value="1"/>
</dbReference>
<evidence type="ECO:0000256" key="1">
    <source>
        <dbReference type="ARBA" id="ARBA00000274"/>
    </source>
</evidence>
<comment type="similarity">
    <text evidence="2 3">Belongs to the LOG family.</text>
</comment>
<dbReference type="GO" id="GO:0005829">
    <property type="term" value="C:cytosol"/>
    <property type="evidence" value="ECO:0007669"/>
    <property type="project" value="TreeGrafter"/>
</dbReference>
<name>K6FPP3_9BACT</name>
<evidence type="ECO:0000313" key="5">
    <source>
        <dbReference type="Proteomes" id="UP000006272"/>
    </source>
</evidence>
<dbReference type="InterPro" id="IPR031100">
    <property type="entry name" value="LOG_fam"/>
</dbReference>
<dbReference type="EC" id="3.2.2.n1" evidence="3"/>
<keyword evidence="3" id="KW-0203">Cytokinin biosynthesis</keyword>
<dbReference type="EMBL" id="ALAO01000067">
    <property type="protein sequence ID" value="EKO40507.1"/>
    <property type="molecule type" value="Genomic_DNA"/>
</dbReference>
<proteinExistence type="inferred from homology"/>
<evidence type="ECO:0000256" key="2">
    <source>
        <dbReference type="ARBA" id="ARBA00006763"/>
    </source>
</evidence>
<dbReference type="GO" id="GO:0009691">
    <property type="term" value="P:cytokinin biosynthetic process"/>
    <property type="evidence" value="ECO:0007669"/>
    <property type="project" value="UniProtKB-UniRule"/>
</dbReference>
<dbReference type="InterPro" id="IPR005269">
    <property type="entry name" value="LOG"/>
</dbReference>
<gene>
    <name evidence="4" type="ORF">B193_0792</name>
</gene>
<dbReference type="PATRIC" id="fig|1206767.3.peg.755"/>
<reference evidence="4 5" key="1">
    <citation type="submission" date="2012-07" db="EMBL/GenBank/DDBJ databases">
        <title>Draft genome sequence of Desulfovibrio magneticus str. Maddingley MBC34 obtained from a metagenomic sequence of a methanogenic enrichment isolated from coal-seam formation water in Victoria, Australia.</title>
        <authorList>
            <person name="Greenfield P."/>
            <person name="Hendry P."/>
            <person name="Li D."/>
            <person name="Rosewarne C.P."/>
            <person name="Tran-Dinh N."/>
            <person name="Elbourne L.D.H."/>
            <person name="Paulsen I.T."/>
            <person name="Midgley D.J."/>
        </authorList>
    </citation>
    <scope>NUCLEOTIDE SEQUENCE [LARGE SCALE GENOMIC DNA]</scope>
    <source>
        <strain evidence="5">Maddingley MBC34</strain>
    </source>
</reference>
<organism evidence="4 5">
    <name type="scientific">Solidesulfovibrio magneticus str. Maddingley MBC34</name>
    <dbReference type="NCBI Taxonomy" id="1206767"/>
    <lineage>
        <taxon>Bacteria</taxon>
        <taxon>Pseudomonadati</taxon>
        <taxon>Thermodesulfobacteriota</taxon>
        <taxon>Desulfovibrionia</taxon>
        <taxon>Desulfovibrionales</taxon>
        <taxon>Desulfovibrionaceae</taxon>
        <taxon>Solidesulfovibrio</taxon>
    </lineage>
</organism>
<evidence type="ECO:0000256" key="3">
    <source>
        <dbReference type="RuleBase" id="RU363015"/>
    </source>
</evidence>
<sequence>MQSVCVFCGSSSGADPIYVDVADRLGKLLAAEGITLIYGGACVGLMGAVADATLAAGGKAIGVLPDFLRRKELAHPRLTELFVVSSMHERKARMAELADGFIALPGGMGTLEEFCEIITWAQLGLHQKPCCLLNVQKYYEPLLRFVDRMAGEGFLKEQQKGLVLSAPTPEEALSAMRGFEPVIVPKWVDRKERA</sequence>
<dbReference type="GO" id="GO:0008714">
    <property type="term" value="F:AMP nucleosidase activity"/>
    <property type="evidence" value="ECO:0007669"/>
    <property type="project" value="UniProtKB-EC"/>
</dbReference>
<keyword evidence="3" id="KW-0378">Hydrolase</keyword>
<dbReference type="Proteomes" id="UP000006272">
    <property type="component" value="Unassembled WGS sequence"/>
</dbReference>
<evidence type="ECO:0000313" key="4">
    <source>
        <dbReference type="EMBL" id="EKO40507.1"/>
    </source>
</evidence>
<comment type="caution">
    <text evidence="4">The sequence shown here is derived from an EMBL/GenBank/DDBJ whole genome shotgun (WGS) entry which is preliminary data.</text>
</comment>
<dbReference type="PANTHER" id="PTHR31223">
    <property type="entry name" value="LOG FAMILY PROTEIN YJL055W"/>
    <property type="match status" value="1"/>
</dbReference>
<dbReference type="Gene3D" id="3.40.50.450">
    <property type="match status" value="1"/>
</dbReference>
<accession>K6FPP3</accession>
<dbReference type="NCBIfam" id="TIGR00730">
    <property type="entry name" value="Rossman fold protein, TIGR00730 family"/>
    <property type="match status" value="1"/>
</dbReference>
<dbReference type="SUPFAM" id="SSF102405">
    <property type="entry name" value="MCP/YpsA-like"/>
    <property type="match status" value="1"/>
</dbReference>
<protein>
    <recommendedName>
        <fullName evidence="3">Cytokinin riboside 5'-monophosphate phosphoribohydrolase</fullName>
        <ecNumber evidence="3">3.2.2.n1</ecNumber>
    </recommendedName>
</protein>
<dbReference type="AlphaFoldDB" id="K6FPP3"/>
<comment type="catalytic activity">
    <reaction evidence="1">
        <text>AMP + H2O = D-ribose 5-phosphate + adenine</text>
        <dbReference type="Rhea" id="RHEA:20129"/>
        <dbReference type="ChEBI" id="CHEBI:15377"/>
        <dbReference type="ChEBI" id="CHEBI:16708"/>
        <dbReference type="ChEBI" id="CHEBI:78346"/>
        <dbReference type="ChEBI" id="CHEBI:456215"/>
        <dbReference type="EC" id="3.2.2.4"/>
    </reaction>
</comment>
<dbReference type="PANTHER" id="PTHR31223:SF70">
    <property type="entry name" value="LOG FAMILY PROTEIN YJL055W"/>
    <property type="match status" value="1"/>
</dbReference>